<name>A0A3B0VB51_9ZZZZ</name>
<feature type="non-terminal residue" evidence="1">
    <location>
        <position position="137"/>
    </location>
</feature>
<organism evidence="1">
    <name type="scientific">hydrothermal vent metagenome</name>
    <dbReference type="NCBI Taxonomy" id="652676"/>
    <lineage>
        <taxon>unclassified sequences</taxon>
        <taxon>metagenomes</taxon>
        <taxon>ecological metagenomes</taxon>
    </lineage>
</organism>
<protein>
    <submittedName>
        <fullName evidence="1">Sugar-phosphate nucleotidyl transferase</fullName>
    </submittedName>
</protein>
<evidence type="ECO:0000313" key="1">
    <source>
        <dbReference type="EMBL" id="VAW29216.1"/>
    </source>
</evidence>
<proteinExistence type="predicted"/>
<dbReference type="AlphaFoldDB" id="A0A3B0VB51"/>
<dbReference type="Pfam" id="PF13562">
    <property type="entry name" value="NTP_transf_4"/>
    <property type="match status" value="1"/>
</dbReference>
<gene>
    <name evidence="1" type="ORF">MNBD_BACTEROID06-322</name>
</gene>
<sequence>MNYILFDSATARRKLLPFTFTRPVAEIRVGILTIADKWRKHLNSDVSYLTEEYLAKKYTVKFKEQNLYIAGNLCPDESVIKAIQHLKPNQKLVKEGVLLASLEGETEHKLIGESCEEVEFDREVTLITQNWHIFKQN</sequence>
<dbReference type="GO" id="GO:0016740">
    <property type="term" value="F:transferase activity"/>
    <property type="evidence" value="ECO:0007669"/>
    <property type="project" value="UniProtKB-KW"/>
</dbReference>
<keyword evidence="1" id="KW-0808">Transferase</keyword>
<reference evidence="1" key="1">
    <citation type="submission" date="2018-06" db="EMBL/GenBank/DDBJ databases">
        <authorList>
            <person name="Zhirakovskaya E."/>
        </authorList>
    </citation>
    <scope>NUCLEOTIDE SEQUENCE</scope>
</reference>
<dbReference type="EMBL" id="UOES01000532">
    <property type="protein sequence ID" value="VAW29216.1"/>
    <property type="molecule type" value="Genomic_DNA"/>
</dbReference>
<dbReference type="InterPro" id="IPR023917">
    <property type="entry name" value="Bifunctiontional_GlmU_bac-type"/>
</dbReference>
<accession>A0A3B0VB51</accession>